<evidence type="ECO:0000313" key="2">
    <source>
        <dbReference type="EMBL" id="GAF95979.1"/>
    </source>
</evidence>
<dbReference type="AlphaFoldDB" id="X0TS03"/>
<dbReference type="GO" id="GO:0046872">
    <property type="term" value="F:metal ion binding"/>
    <property type="evidence" value="ECO:0007669"/>
    <property type="project" value="InterPro"/>
</dbReference>
<name>X0TS03_9ZZZZ</name>
<protein>
    <recommendedName>
        <fullName evidence="1">Rubrerythrin diiron-binding domain-containing protein</fullName>
    </recommendedName>
</protein>
<reference evidence="2" key="1">
    <citation type="journal article" date="2014" name="Front. Microbiol.">
        <title>High frequency of phylogenetically diverse reductive dehalogenase-homologous genes in deep subseafloor sedimentary metagenomes.</title>
        <authorList>
            <person name="Kawai M."/>
            <person name="Futagami T."/>
            <person name="Toyoda A."/>
            <person name="Takaki Y."/>
            <person name="Nishi S."/>
            <person name="Hori S."/>
            <person name="Arai W."/>
            <person name="Tsubouchi T."/>
            <person name="Morono Y."/>
            <person name="Uchiyama I."/>
            <person name="Ito T."/>
            <person name="Fujiyama A."/>
            <person name="Inagaki F."/>
            <person name="Takami H."/>
        </authorList>
    </citation>
    <scope>NUCLEOTIDE SEQUENCE</scope>
    <source>
        <strain evidence="2">Expedition CK06-06</strain>
    </source>
</reference>
<feature type="domain" description="Rubrerythrin diiron-binding" evidence="1">
    <location>
        <begin position="5"/>
        <end position="116"/>
    </location>
</feature>
<dbReference type="InterPro" id="IPR009078">
    <property type="entry name" value="Ferritin-like_SF"/>
</dbReference>
<proteinExistence type="predicted"/>
<organism evidence="2">
    <name type="scientific">marine sediment metagenome</name>
    <dbReference type="NCBI Taxonomy" id="412755"/>
    <lineage>
        <taxon>unclassified sequences</taxon>
        <taxon>metagenomes</taxon>
        <taxon>ecological metagenomes</taxon>
    </lineage>
</organism>
<evidence type="ECO:0000259" key="1">
    <source>
        <dbReference type="Pfam" id="PF02915"/>
    </source>
</evidence>
<dbReference type="Pfam" id="PF02915">
    <property type="entry name" value="Rubrerythrin"/>
    <property type="match status" value="1"/>
</dbReference>
<sequence>HESGKKMFRFLAEEEVKHLKTFTELFGQILGSKDWRRHLGSHELEGEAPLVEKLKERMKREEGKGETEALSIGMQLEMDAINFFQNAASETDDPAARKIFIDICEEEKFHYDLLQAQHDSVTKSGFWLDSAEFQMDGKW</sequence>
<accession>X0TS03</accession>
<feature type="non-terminal residue" evidence="2">
    <location>
        <position position="1"/>
    </location>
</feature>
<dbReference type="SUPFAM" id="SSF47240">
    <property type="entry name" value="Ferritin-like"/>
    <property type="match status" value="1"/>
</dbReference>
<gene>
    <name evidence="2" type="ORF">S01H1_21584</name>
</gene>
<comment type="caution">
    <text evidence="2">The sequence shown here is derived from an EMBL/GenBank/DDBJ whole genome shotgun (WGS) entry which is preliminary data.</text>
</comment>
<dbReference type="CDD" id="cd01045">
    <property type="entry name" value="Ferritin_like_AB"/>
    <property type="match status" value="1"/>
</dbReference>
<dbReference type="EMBL" id="BARS01011996">
    <property type="protein sequence ID" value="GAF95979.1"/>
    <property type="molecule type" value="Genomic_DNA"/>
</dbReference>
<dbReference type="InterPro" id="IPR003251">
    <property type="entry name" value="Rr_diiron-bd_dom"/>
</dbReference>
<dbReference type="Gene3D" id="1.20.1260.10">
    <property type="match status" value="1"/>
</dbReference>
<dbReference type="GO" id="GO:0016491">
    <property type="term" value="F:oxidoreductase activity"/>
    <property type="evidence" value="ECO:0007669"/>
    <property type="project" value="InterPro"/>
</dbReference>
<dbReference type="InterPro" id="IPR012347">
    <property type="entry name" value="Ferritin-like"/>
</dbReference>
<dbReference type="PANTHER" id="PTHR33531:SF7">
    <property type="entry name" value="HYPOTHETICAL MEMBRANE PROTEIN, CONSERVED"/>
    <property type="match status" value="1"/>
</dbReference>
<dbReference type="PANTHER" id="PTHR33531">
    <property type="entry name" value="RUBRERYTHRIN SUBFAMILY"/>
    <property type="match status" value="1"/>
</dbReference>